<gene>
    <name evidence="7" type="ORF">ACG02S_08620</name>
</gene>
<dbReference type="InterPro" id="IPR004089">
    <property type="entry name" value="MCPsignal_dom"/>
</dbReference>
<dbReference type="SMART" id="SM00304">
    <property type="entry name" value="HAMP"/>
    <property type="match status" value="1"/>
</dbReference>
<dbReference type="InterPro" id="IPR003660">
    <property type="entry name" value="HAMP_dom"/>
</dbReference>
<keyword evidence="8" id="KW-1185">Reference proteome</keyword>
<feature type="domain" description="HAMP" evidence="6">
    <location>
        <begin position="209"/>
        <end position="261"/>
    </location>
</feature>
<evidence type="ECO:0000259" key="5">
    <source>
        <dbReference type="PROSITE" id="PS50111"/>
    </source>
</evidence>
<dbReference type="PROSITE" id="PS50885">
    <property type="entry name" value="HAMP"/>
    <property type="match status" value="1"/>
</dbReference>
<dbReference type="PANTHER" id="PTHR43531">
    <property type="entry name" value="PROTEIN ICFG"/>
    <property type="match status" value="1"/>
</dbReference>
<evidence type="ECO:0000313" key="8">
    <source>
        <dbReference type="Proteomes" id="UP001606300"/>
    </source>
</evidence>
<dbReference type="Proteomes" id="UP001606300">
    <property type="component" value="Unassembled WGS sequence"/>
</dbReference>
<keyword evidence="1" id="KW-0488">Methylation</keyword>
<organism evidence="7 8">
    <name type="scientific">Pelomonas dachongensis</name>
    <dbReference type="NCBI Taxonomy" id="3299029"/>
    <lineage>
        <taxon>Bacteria</taxon>
        <taxon>Pseudomonadati</taxon>
        <taxon>Pseudomonadota</taxon>
        <taxon>Betaproteobacteria</taxon>
        <taxon>Burkholderiales</taxon>
        <taxon>Sphaerotilaceae</taxon>
        <taxon>Roseateles</taxon>
    </lineage>
</organism>
<dbReference type="Gene3D" id="1.10.287.950">
    <property type="entry name" value="Methyl-accepting chemotaxis protein"/>
    <property type="match status" value="1"/>
</dbReference>
<dbReference type="CDD" id="cd06225">
    <property type="entry name" value="HAMP"/>
    <property type="match status" value="1"/>
</dbReference>
<keyword evidence="3" id="KW-0807">Transducer</keyword>
<dbReference type="PANTHER" id="PTHR43531:SF14">
    <property type="entry name" value="METHYL-ACCEPTING CHEMOTAXIS PROTEIN I-RELATED"/>
    <property type="match status" value="1"/>
</dbReference>
<feature type="domain" description="Methyl-accepting transducer" evidence="5">
    <location>
        <begin position="266"/>
        <end position="495"/>
    </location>
</feature>
<evidence type="ECO:0000313" key="7">
    <source>
        <dbReference type="EMBL" id="MFG6413958.1"/>
    </source>
</evidence>
<dbReference type="RefSeq" id="WP_394470029.1">
    <property type="nucleotide sequence ID" value="NZ_JBIGHY010000002.1"/>
</dbReference>
<dbReference type="CDD" id="cd11386">
    <property type="entry name" value="MCP_signal"/>
    <property type="match status" value="1"/>
</dbReference>
<sequence length="512" mass="53059">MNFNIRQRLLALSLMGVAFVAIVGLVGYLALGTLSGTAASVARSNTALRAQLEADMMHDALRGDVLRAVLGGIKGNTAELVDVQKDIGEHTQEFRAHMTELKSLSLSPAITAAVAKTEGELNAYITSANEVVKLAGNDLAGAEARLPDFATAFKALETDMEELSDLIQQFARQTDADGAASASQTRWLLIAAAVVGATLLLVVNQLAARSITQPLQRAVSHTQTVAAGDLSHRIEGHGRDETGQLLLALQQMGSGLAHIVGQVRASADSIATGSAEIAIGSTNLSQRTEEQASSLEQTASAMEELTATVRNNAETAQRATALARSAAAVAQQGGTAVAEAVSTMAGISASSRRIADIIGVIDGIAFQTNILALNAAVEAARAGEQGRGFAVVASEVRSLAQRSATAAREIKGLIGDSVERVETGTTQVGRAGETVQSIVAEVRKVSDLIAEISAASDEQSRGIGQVGSAVAILDQMTQQNAALVEESAAAAESLKDQAARLAELVAQFRLPR</sequence>
<reference evidence="7 8" key="1">
    <citation type="submission" date="2024-09" db="EMBL/GenBank/DDBJ databases">
        <title>Novel species of the genus Pelomonas and Roseateles isolated from streams.</title>
        <authorList>
            <person name="Lu H."/>
        </authorList>
    </citation>
    <scope>NUCLEOTIDE SEQUENCE [LARGE SCALE GENOMIC DNA]</scope>
    <source>
        <strain evidence="7 8">DC23W</strain>
    </source>
</reference>
<dbReference type="PRINTS" id="PR00260">
    <property type="entry name" value="CHEMTRNSDUCR"/>
</dbReference>
<keyword evidence="4" id="KW-0472">Membrane</keyword>
<protein>
    <submittedName>
        <fullName evidence="7">Methyl-accepting chemotaxis protein</fullName>
    </submittedName>
</protein>
<dbReference type="InterPro" id="IPR004090">
    <property type="entry name" value="Chemotax_Me-accpt_rcpt"/>
</dbReference>
<dbReference type="PROSITE" id="PS50111">
    <property type="entry name" value="CHEMOTAXIS_TRANSDUC_2"/>
    <property type="match status" value="1"/>
</dbReference>
<evidence type="ECO:0000259" key="6">
    <source>
        <dbReference type="PROSITE" id="PS50885"/>
    </source>
</evidence>
<proteinExistence type="inferred from homology"/>
<comment type="similarity">
    <text evidence="2">Belongs to the methyl-accepting chemotaxis (MCP) protein family.</text>
</comment>
<name>A0ABW7EMN1_9BURK</name>
<evidence type="ECO:0000256" key="1">
    <source>
        <dbReference type="ARBA" id="ARBA00022481"/>
    </source>
</evidence>
<dbReference type="Pfam" id="PF00672">
    <property type="entry name" value="HAMP"/>
    <property type="match status" value="1"/>
</dbReference>
<dbReference type="InterPro" id="IPR024478">
    <property type="entry name" value="HlyB_4HB_MCP"/>
</dbReference>
<feature type="transmembrane region" description="Helical" evidence="4">
    <location>
        <begin position="9"/>
        <end position="31"/>
    </location>
</feature>
<evidence type="ECO:0000256" key="4">
    <source>
        <dbReference type="SAM" id="Phobius"/>
    </source>
</evidence>
<dbReference type="SMART" id="SM00283">
    <property type="entry name" value="MA"/>
    <property type="match status" value="1"/>
</dbReference>
<comment type="caution">
    <text evidence="7">The sequence shown here is derived from an EMBL/GenBank/DDBJ whole genome shotgun (WGS) entry which is preliminary data.</text>
</comment>
<keyword evidence="4" id="KW-0812">Transmembrane</keyword>
<accession>A0ABW7EMN1</accession>
<dbReference type="Pfam" id="PF00015">
    <property type="entry name" value="MCPsignal"/>
    <property type="match status" value="1"/>
</dbReference>
<dbReference type="InterPro" id="IPR051310">
    <property type="entry name" value="MCP_chemotaxis"/>
</dbReference>
<dbReference type="Pfam" id="PF12729">
    <property type="entry name" value="4HB_MCP_1"/>
    <property type="match status" value="1"/>
</dbReference>
<evidence type="ECO:0000256" key="2">
    <source>
        <dbReference type="ARBA" id="ARBA00029447"/>
    </source>
</evidence>
<dbReference type="SUPFAM" id="SSF58104">
    <property type="entry name" value="Methyl-accepting chemotaxis protein (MCP) signaling domain"/>
    <property type="match status" value="1"/>
</dbReference>
<dbReference type="EMBL" id="JBIGHY010000002">
    <property type="protein sequence ID" value="MFG6413958.1"/>
    <property type="molecule type" value="Genomic_DNA"/>
</dbReference>
<keyword evidence="4" id="KW-1133">Transmembrane helix</keyword>
<evidence type="ECO:0000256" key="3">
    <source>
        <dbReference type="PROSITE-ProRule" id="PRU00284"/>
    </source>
</evidence>